<feature type="transmembrane region" description="Helical" evidence="1">
    <location>
        <begin position="92"/>
        <end position="113"/>
    </location>
</feature>
<dbReference type="EMBL" id="SDMQ01000012">
    <property type="protein sequence ID" value="TBT83332.1"/>
    <property type="molecule type" value="Genomic_DNA"/>
</dbReference>
<feature type="transmembrane region" description="Helical" evidence="1">
    <location>
        <begin position="249"/>
        <end position="270"/>
    </location>
</feature>
<evidence type="ECO:0000313" key="3">
    <source>
        <dbReference type="Proteomes" id="UP000292373"/>
    </source>
</evidence>
<reference evidence="2 3" key="1">
    <citation type="submission" date="2019-01" db="EMBL/GenBank/DDBJ databases">
        <title>Lactibacter flavus gen. nov., sp. nov., a novel bacterium of the family Propionibacteriaceae isolated from raw milk and dairy products.</title>
        <authorList>
            <person name="Huptas C."/>
            <person name="Wenning M."/>
            <person name="Breitenwieser F."/>
            <person name="Doll E."/>
            <person name="Von Neubeck M."/>
            <person name="Busse H.-J."/>
            <person name="Scherer S."/>
        </authorList>
    </citation>
    <scope>NUCLEOTIDE SEQUENCE [LARGE SCALE GENOMIC DNA]</scope>
    <source>
        <strain evidence="2 3">KCTC 33808</strain>
    </source>
</reference>
<feature type="transmembrane region" description="Helical" evidence="1">
    <location>
        <begin position="140"/>
        <end position="158"/>
    </location>
</feature>
<protein>
    <submittedName>
        <fullName evidence="2">Uncharacterized protein</fullName>
    </submittedName>
</protein>
<organism evidence="2 3">
    <name type="scientific">Propioniciclava sinopodophylli</name>
    <dbReference type="NCBI Taxonomy" id="1837344"/>
    <lineage>
        <taxon>Bacteria</taxon>
        <taxon>Bacillati</taxon>
        <taxon>Actinomycetota</taxon>
        <taxon>Actinomycetes</taxon>
        <taxon>Propionibacteriales</taxon>
        <taxon>Propionibacteriaceae</taxon>
        <taxon>Propioniciclava</taxon>
    </lineage>
</organism>
<keyword evidence="3" id="KW-1185">Reference proteome</keyword>
<dbReference type="RefSeq" id="WP_131169141.1">
    <property type="nucleotide sequence ID" value="NZ_SDMQ01000012.1"/>
</dbReference>
<keyword evidence="1" id="KW-1133">Transmembrane helix</keyword>
<dbReference type="Proteomes" id="UP000292373">
    <property type="component" value="Unassembled WGS sequence"/>
</dbReference>
<evidence type="ECO:0000313" key="2">
    <source>
        <dbReference type="EMBL" id="TBT83332.1"/>
    </source>
</evidence>
<name>A0A4V2JSA3_9ACTN</name>
<feature type="transmembrane region" description="Helical" evidence="1">
    <location>
        <begin position="214"/>
        <end position="237"/>
    </location>
</feature>
<feature type="transmembrane region" description="Helical" evidence="1">
    <location>
        <begin position="6"/>
        <end position="28"/>
    </location>
</feature>
<evidence type="ECO:0000256" key="1">
    <source>
        <dbReference type="SAM" id="Phobius"/>
    </source>
</evidence>
<feature type="transmembrane region" description="Helical" evidence="1">
    <location>
        <begin position="170"/>
        <end position="193"/>
    </location>
</feature>
<keyword evidence="1" id="KW-0472">Membrane</keyword>
<sequence length="284" mass="29422">MDILALVFTLAMGVIAVAVINSPALASADLRRERYARHGILRPGHAPDADAPQGFVQRETRAERLALSGSAVLVAAAAAALVVVGLPDFQALPFLLLCAALVGRSVVLAFLAAREAATQGTPGPRVSHGRIRGVASRVPARAWALVTVAQVAFLALYVPQSGALRPELQGWVVGVAVLSLLVTAGGWAGAWWLARSPQLASDANELAWSDAARAAQLTSLLGAGPQLALGVMVSAFVPGDGPARDSVGSLPLLAWAYLGLTILVAVLTAARRGRNRAKAEHARR</sequence>
<keyword evidence="1" id="KW-0812">Transmembrane</keyword>
<proteinExistence type="predicted"/>
<comment type="caution">
    <text evidence="2">The sequence shown here is derived from an EMBL/GenBank/DDBJ whole genome shotgun (WGS) entry which is preliminary data.</text>
</comment>
<feature type="transmembrane region" description="Helical" evidence="1">
    <location>
        <begin position="65"/>
        <end position="86"/>
    </location>
</feature>
<gene>
    <name evidence="2" type="ORF">ET989_11625</name>
</gene>
<accession>A0A4V2JSA3</accession>
<dbReference type="AlphaFoldDB" id="A0A4V2JSA3"/>
<dbReference type="OrthoDB" id="9846575at2"/>